<dbReference type="Gene3D" id="3.60.10.10">
    <property type="entry name" value="Endonuclease/exonuclease/phosphatase"/>
    <property type="match status" value="1"/>
</dbReference>
<dbReference type="SUPFAM" id="SSF56219">
    <property type="entry name" value="DNase I-like"/>
    <property type="match status" value="1"/>
</dbReference>
<dbReference type="Pfam" id="PF03372">
    <property type="entry name" value="Exo_endo_phos"/>
    <property type="match status" value="1"/>
</dbReference>
<dbReference type="PANTHER" id="PTHR14859">
    <property type="entry name" value="CALCOFLUOR WHITE HYPERSENSITIVE PROTEIN PRECURSOR"/>
    <property type="match status" value="1"/>
</dbReference>
<accession>A0A852ZJP5</accession>
<dbReference type="GO" id="GO:0016020">
    <property type="term" value="C:membrane"/>
    <property type="evidence" value="ECO:0007669"/>
    <property type="project" value="GOC"/>
</dbReference>
<dbReference type="GO" id="GO:0004519">
    <property type="term" value="F:endonuclease activity"/>
    <property type="evidence" value="ECO:0007669"/>
    <property type="project" value="UniProtKB-KW"/>
</dbReference>
<organism evidence="2 3">
    <name type="scientific">Actinopolymorpha rutila</name>
    <dbReference type="NCBI Taxonomy" id="446787"/>
    <lineage>
        <taxon>Bacteria</taxon>
        <taxon>Bacillati</taxon>
        <taxon>Actinomycetota</taxon>
        <taxon>Actinomycetes</taxon>
        <taxon>Propionibacteriales</taxon>
        <taxon>Actinopolymorphaceae</taxon>
        <taxon>Actinopolymorpha</taxon>
    </lineage>
</organism>
<dbReference type="PANTHER" id="PTHR14859:SF1">
    <property type="entry name" value="PGAP2-INTERACTING PROTEIN"/>
    <property type="match status" value="1"/>
</dbReference>
<dbReference type="InterPro" id="IPR036691">
    <property type="entry name" value="Endo/exonu/phosph_ase_sf"/>
</dbReference>
<evidence type="ECO:0000313" key="2">
    <source>
        <dbReference type="EMBL" id="NYH89769.1"/>
    </source>
</evidence>
<gene>
    <name evidence="2" type="ORF">F4554_002407</name>
</gene>
<feature type="domain" description="Endonuclease/exonuclease/phosphatase" evidence="1">
    <location>
        <begin position="7"/>
        <end position="219"/>
    </location>
</feature>
<dbReference type="Proteomes" id="UP000579605">
    <property type="component" value="Unassembled WGS sequence"/>
</dbReference>
<dbReference type="GO" id="GO:0004527">
    <property type="term" value="F:exonuclease activity"/>
    <property type="evidence" value="ECO:0007669"/>
    <property type="project" value="UniProtKB-KW"/>
</dbReference>
<keyword evidence="2" id="KW-0269">Exonuclease</keyword>
<protein>
    <submittedName>
        <fullName evidence="2">Endonuclease/exonuclease/phosphatase family metal-dependent hydrolase</fullName>
    </submittedName>
</protein>
<dbReference type="InterPro" id="IPR005135">
    <property type="entry name" value="Endo/exonuclease/phosphatase"/>
</dbReference>
<proteinExistence type="predicted"/>
<dbReference type="AlphaFoldDB" id="A0A852ZJP5"/>
<evidence type="ECO:0000313" key="3">
    <source>
        <dbReference type="Proteomes" id="UP000579605"/>
    </source>
</evidence>
<dbReference type="GO" id="GO:0006506">
    <property type="term" value="P:GPI anchor biosynthetic process"/>
    <property type="evidence" value="ECO:0007669"/>
    <property type="project" value="TreeGrafter"/>
</dbReference>
<dbReference type="InterPro" id="IPR051916">
    <property type="entry name" value="GPI-anchor_lipid_remodeler"/>
</dbReference>
<reference evidence="2 3" key="1">
    <citation type="submission" date="2020-07" db="EMBL/GenBank/DDBJ databases">
        <title>Sequencing the genomes of 1000 actinobacteria strains.</title>
        <authorList>
            <person name="Klenk H.-P."/>
        </authorList>
    </citation>
    <scope>NUCLEOTIDE SEQUENCE [LARGE SCALE GENOMIC DNA]</scope>
    <source>
        <strain evidence="2 3">DSM 18448</strain>
    </source>
</reference>
<dbReference type="RefSeq" id="WP_179787437.1">
    <property type="nucleotide sequence ID" value="NZ_BAAARR010000010.1"/>
</dbReference>
<sequence>MTTVRLMTYNVHGLRDDVSALTAVVEDLRPDVLVVQEAPKLLRWRARCAGLARATGLLYVAGGRTAGGNLLLAHQRTFVHGHAEERIPQRLRDPIRGVVSATFAVGGTRFGVVGVHLSLAAAGRARDLDRVLETVRSFGDLPVLVAGDLNEHPGGPSWHALTGAGLHDVAGAETPTFPAGEPRARIDAVFASGGSVRGRVVDLPTDDEGRARLARASDHLPVVVDADLDAALDVRPDATTARNPDGAA</sequence>
<keyword evidence="3" id="KW-1185">Reference proteome</keyword>
<keyword evidence="2" id="KW-0378">Hydrolase</keyword>
<comment type="caution">
    <text evidence="2">The sequence shown here is derived from an EMBL/GenBank/DDBJ whole genome shotgun (WGS) entry which is preliminary data.</text>
</comment>
<dbReference type="EMBL" id="JACBZH010000001">
    <property type="protein sequence ID" value="NYH89769.1"/>
    <property type="molecule type" value="Genomic_DNA"/>
</dbReference>
<evidence type="ECO:0000259" key="1">
    <source>
        <dbReference type="Pfam" id="PF03372"/>
    </source>
</evidence>
<name>A0A852ZJP5_9ACTN</name>
<keyword evidence="2" id="KW-0255">Endonuclease</keyword>
<keyword evidence="2" id="KW-0540">Nuclease</keyword>